<protein>
    <recommendedName>
        <fullName evidence="4">PorT family protein</fullName>
    </recommendedName>
</protein>
<sequence length="211" mass="23237">MKNFLVLIAFLASFSVAFAQKAPLPVEVMAGNNRANLLIIINRPIDAAGKFNFFNVTVGSADYQNTPSETEIVLNNSITYALGKGFSAASGLQWHYKLGFVPTLGFQFLKASPDYLIVVFPTLNFKPGHAFETVALAEFKPKLSDKVRLYTRLQGLLVRDIEVGTHARSGASLRAGLTFDKFTVGLGSNFDAYGPMKFEKSNHGLFFQMRL</sequence>
<feature type="chain" id="PRO_5047140589" description="PorT family protein" evidence="1">
    <location>
        <begin position="20"/>
        <end position="211"/>
    </location>
</feature>
<evidence type="ECO:0000256" key="1">
    <source>
        <dbReference type="SAM" id="SignalP"/>
    </source>
</evidence>
<dbReference type="RefSeq" id="WP_316070494.1">
    <property type="nucleotide sequence ID" value="NZ_JAVNWW010000002.1"/>
</dbReference>
<organism evidence="2 3">
    <name type="scientific">Aquirufa regiilacus</name>
    <dbReference type="NCBI Taxonomy" id="3024868"/>
    <lineage>
        <taxon>Bacteria</taxon>
        <taxon>Pseudomonadati</taxon>
        <taxon>Bacteroidota</taxon>
        <taxon>Cytophagia</taxon>
        <taxon>Cytophagales</taxon>
        <taxon>Flectobacillaceae</taxon>
        <taxon>Aquirufa</taxon>
    </lineage>
</organism>
<reference evidence="2 3" key="1">
    <citation type="submission" date="2023-09" db="EMBL/GenBank/DDBJ databases">
        <title>Aquirufa genomes.</title>
        <authorList>
            <person name="Pitt A."/>
        </authorList>
    </citation>
    <scope>NUCLEOTIDE SEQUENCE [LARGE SCALE GENOMIC DNA]</scope>
    <source>
        <strain evidence="2 3">LEOWEIH-7C</strain>
    </source>
</reference>
<name>A0ABU3TRZ1_9BACT</name>
<keyword evidence="3" id="KW-1185">Reference proteome</keyword>
<evidence type="ECO:0000313" key="2">
    <source>
        <dbReference type="EMBL" id="MDU0808646.1"/>
    </source>
</evidence>
<comment type="caution">
    <text evidence="2">The sequence shown here is derived from an EMBL/GenBank/DDBJ whole genome shotgun (WGS) entry which is preliminary data.</text>
</comment>
<gene>
    <name evidence="2" type="ORF">PQG45_06340</name>
</gene>
<evidence type="ECO:0008006" key="4">
    <source>
        <dbReference type="Google" id="ProtNLM"/>
    </source>
</evidence>
<evidence type="ECO:0000313" key="3">
    <source>
        <dbReference type="Proteomes" id="UP001249959"/>
    </source>
</evidence>
<dbReference type="EMBL" id="JAVNWW010000002">
    <property type="protein sequence ID" value="MDU0808646.1"/>
    <property type="molecule type" value="Genomic_DNA"/>
</dbReference>
<proteinExistence type="predicted"/>
<accession>A0ABU3TRZ1</accession>
<keyword evidence="1" id="KW-0732">Signal</keyword>
<dbReference type="Proteomes" id="UP001249959">
    <property type="component" value="Unassembled WGS sequence"/>
</dbReference>
<feature type="signal peptide" evidence="1">
    <location>
        <begin position="1"/>
        <end position="19"/>
    </location>
</feature>